<dbReference type="PRINTS" id="PR00455">
    <property type="entry name" value="HTHTETR"/>
</dbReference>
<dbReference type="InterPro" id="IPR050109">
    <property type="entry name" value="HTH-type_TetR-like_transc_reg"/>
</dbReference>
<dbReference type="Gene3D" id="1.10.10.60">
    <property type="entry name" value="Homeodomain-like"/>
    <property type="match status" value="1"/>
</dbReference>
<dbReference type="RefSeq" id="WP_126991847.1">
    <property type="nucleotide sequence ID" value="NZ_JTFC01000042.1"/>
</dbReference>
<organism evidence="4 5">
    <name type="scientific">Candidatus Kurthia intestinigallinarum</name>
    <dbReference type="NCBI Taxonomy" id="1562256"/>
    <lineage>
        <taxon>Bacteria</taxon>
        <taxon>Bacillati</taxon>
        <taxon>Bacillota</taxon>
        <taxon>Bacilli</taxon>
        <taxon>Bacillales</taxon>
        <taxon>Caryophanaceae</taxon>
        <taxon>Kurthia</taxon>
    </lineage>
</organism>
<comment type="caution">
    <text evidence="4">The sequence shown here is derived from an EMBL/GenBank/DDBJ whole genome shotgun (WGS) entry which is preliminary data.</text>
</comment>
<dbReference type="Proteomes" id="UP000288623">
    <property type="component" value="Unassembled WGS sequence"/>
</dbReference>
<proteinExistence type="predicted"/>
<dbReference type="SUPFAM" id="SSF46689">
    <property type="entry name" value="Homeodomain-like"/>
    <property type="match status" value="1"/>
</dbReference>
<reference evidence="4 5" key="1">
    <citation type="submission" date="2014-11" db="EMBL/GenBank/DDBJ databases">
        <title>Genome sequence and analysis of novel Kurthia sp.</title>
        <authorList>
            <person name="Lawson J.N."/>
            <person name="Gonzalez J.E."/>
            <person name="Rinauldi L."/>
            <person name="Xuan Z."/>
            <person name="Firman A."/>
            <person name="Shaddox L."/>
            <person name="Trudeau A."/>
            <person name="Shah S."/>
            <person name="Reiman D."/>
        </authorList>
    </citation>
    <scope>NUCLEOTIDE SEQUENCE [LARGE SCALE GENOMIC DNA]</scope>
    <source>
        <strain evidence="4 5">3B1D</strain>
    </source>
</reference>
<dbReference type="PROSITE" id="PS50977">
    <property type="entry name" value="HTH_TETR_2"/>
    <property type="match status" value="1"/>
</dbReference>
<dbReference type="Gene3D" id="1.10.357.10">
    <property type="entry name" value="Tetracycline Repressor, domain 2"/>
    <property type="match status" value="1"/>
</dbReference>
<evidence type="ECO:0000259" key="3">
    <source>
        <dbReference type="PROSITE" id="PS50977"/>
    </source>
</evidence>
<accession>A0A433RQI1</accession>
<dbReference type="PANTHER" id="PTHR30328:SF54">
    <property type="entry name" value="HTH-TYPE TRANSCRIPTIONAL REPRESSOR SCO4008"/>
    <property type="match status" value="1"/>
</dbReference>
<name>A0A433RQI1_9BACL</name>
<evidence type="ECO:0000313" key="4">
    <source>
        <dbReference type="EMBL" id="RUS52508.1"/>
    </source>
</evidence>
<sequence>MTQQDIMNAGLRNFAEHGYEGASMAMIAETVGIKKQSIYTHFKNKDALFLAVCEECITQEMNFIQSVIETQTDYKQLFERYIIRYQENDATKFWLRMMFFPPQHLYTEVMDGVYRYLDAIEELVTEMFRVSEVVTNEVAPAVMAQAYLAILDSMFVELLYGDASRATRRLEAAYTIFERGI</sequence>
<dbReference type="Pfam" id="PF00440">
    <property type="entry name" value="TetR_N"/>
    <property type="match status" value="1"/>
</dbReference>
<evidence type="ECO:0000256" key="1">
    <source>
        <dbReference type="ARBA" id="ARBA00023125"/>
    </source>
</evidence>
<dbReference type="PANTHER" id="PTHR30328">
    <property type="entry name" value="TRANSCRIPTIONAL REPRESSOR"/>
    <property type="match status" value="1"/>
</dbReference>
<dbReference type="InterPro" id="IPR001647">
    <property type="entry name" value="HTH_TetR"/>
</dbReference>
<dbReference type="GO" id="GO:0003677">
    <property type="term" value="F:DNA binding"/>
    <property type="evidence" value="ECO:0007669"/>
    <property type="project" value="UniProtKB-UniRule"/>
</dbReference>
<protein>
    <submittedName>
        <fullName evidence="4">TetR family transcriptional regulator</fullName>
    </submittedName>
</protein>
<gene>
    <name evidence="4" type="ORF">QI30_17270</name>
</gene>
<feature type="domain" description="HTH tetR-type" evidence="3">
    <location>
        <begin position="1"/>
        <end position="60"/>
    </location>
</feature>
<evidence type="ECO:0000313" key="5">
    <source>
        <dbReference type="Proteomes" id="UP000288623"/>
    </source>
</evidence>
<dbReference type="OrthoDB" id="509229at2"/>
<dbReference type="AlphaFoldDB" id="A0A433RQI1"/>
<dbReference type="GO" id="GO:0006355">
    <property type="term" value="P:regulation of DNA-templated transcription"/>
    <property type="evidence" value="ECO:0007669"/>
    <property type="project" value="UniProtKB-ARBA"/>
</dbReference>
<feature type="DNA-binding region" description="H-T-H motif" evidence="2">
    <location>
        <begin position="23"/>
        <end position="42"/>
    </location>
</feature>
<evidence type="ECO:0000256" key="2">
    <source>
        <dbReference type="PROSITE-ProRule" id="PRU00335"/>
    </source>
</evidence>
<dbReference type="InterPro" id="IPR009057">
    <property type="entry name" value="Homeodomain-like_sf"/>
</dbReference>
<keyword evidence="5" id="KW-1185">Reference proteome</keyword>
<dbReference type="EMBL" id="JTFC01000042">
    <property type="protein sequence ID" value="RUS52508.1"/>
    <property type="molecule type" value="Genomic_DNA"/>
</dbReference>
<keyword evidence="1 2" id="KW-0238">DNA-binding</keyword>